<dbReference type="Pfam" id="PF17921">
    <property type="entry name" value="Integrase_H2C2"/>
    <property type="match status" value="1"/>
</dbReference>
<dbReference type="Gene3D" id="3.30.420.10">
    <property type="entry name" value="Ribonuclease H-like superfamily/Ribonuclease H"/>
    <property type="match status" value="1"/>
</dbReference>
<keyword evidence="4" id="KW-1185">Reference proteome</keyword>
<feature type="domain" description="Tf2-1-like SH3-like" evidence="2">
    <location>
        <begin position="162"/>
        <end position="192"/>
    </location>
</feature>
<sequence>MYRDLREHFWWKGMKRDIAEFVSRCLVCQQVKAEHQAPSGKLRPLPIPEWKWQRVTMDFLMGLPRTSRRHDAIWTDGQSERTIRTLEGMLRACVMDFRGAWDEHLPLVEFAYNNSYHSSIQMAPYEALYGRRCRTPICWDEEGDRQLMGPELIDLRLKKLTWIGPLAYRLALPPELSQIHNVFHVSMLRRYRSDPSHVIQTSEVQLRDDLSYEELPVQILDSKDKVLRNKTVQLVKVLWRNHSVEEATWEPLEAMREKYPYLFDDSGKFRGRNFF</sequence>
<dbReference type="InterPro" id="IPR036397">
    <property type="entry name" value="RNaseH_sf"/>
</dbReference>
<comment type="caution">
    <text evidence="3">The sequence shown here is derived from an EMBL/GenBank/DDBJ whole genome shotgun (WGS) entry which is preliminary data.</text>
</comment>
<evidence type="ECO:0000259" key="1">
    <source>
        <dbReference type="Pfam" id="PF17921"/>
    </source>
</evidence>
<gene>
    <name evidence="3" type="ORF">K2173_018291</name>
</gene>
<dbReference type="AlphaFoldDB" id="A0AAV8UDL1"/>
<dbReference type="InterPro" id="IPR056924">
    <property type="entry name" value="SH3_Tf2-1"/>
</dbReference>
<dbReference type="InterPro" id="IPR041588">
    <property type="entry name" value="Integrase_H2C2"/>
</dbReference>
<dbReference type="Gene3D" id="1.10.340.70">
    <property type="match status" value="1"/>
</dbReference>
<dbReference type="SUPFAM" id="SSF54160">
    <property type="entry name" value="Chromo domain-like"/>
    <property type="match status" value="1"/>
</dbReference>
<reference evidence="3 4" key="1">
    <citation type="submission" date="2021-09" db="EMBL/GenBank/DDBJ databases">
        <title>Genomic insights and catalytic innovation underlie evolution of tropane alkaloids biosynthesis.</title>
        <authorList>
            <person name="Wang Y.-J."/>
            <person name="Tian T."/>
            <person name="Huang J.-P."/>
            <person name="Huang S.-X."/>
        </authorList>
    </citation>
    <scope>NUCLEOTIDE SEQUENCE [LARGE SCALE GENOMIC DNA]</scope>
    <source>
        <strain evidence="3">KIB-2018</strain>
        <tissue evidence="3">Leaf</tissue>
    </source>
</reference>
<feature type="domain" description="Integrase zinc-binding" evidence="1">
    <location>
        <begin position="1"/>
        <end position="33"/>
    </location>
</feature>
<accession>A0AAV8UDL1</accession>
<dbReference type="GO" id="GO:0003676">
    <property type="term" value="F:nucleic acid binding"/>
    <property type="evidence" value="ECO:0007669"/>
    <property type="project" value="InterPro"/>
</dbReference>
<evidence type="ECO:0000259" key="2">
    <source>
        <dbReference type="Pfam" id="PF24626"/>
    </source>
</evidence>
<dbReference type="EMBL" id="JAIWQS010000008">
    <property type="protein sequence ID" value="KAJ8899317.1"/>
    <property type="molecule type" value="Genomic_DNA"/>
</dbReference>
<name>A0AAV8UDL1_9ROSI</name>
<dbReference type="Proteomes" id="UP001159364">
    <property type="component" value="Linkage Group LG08"/>
</dbReference>
<dbReference type="SUPFAM" id="SSF53098">
    <property type="entry name" value="Ribonuclease H-like"/>
    <property type="match status" value="1"/>
</dbReference>
<evidence type="ECO:0000313" key="3">
    <source>
        <dbReference type="EMBL" id="KAJ8899317.1"/>
    </source>
</evidence>
<dbReference type="InterPro" id="IPR016197">
    <property type="entry name" value="Chromo-like_dom_sf"/>
</dbReference>
<protein>
    <recommendedName>
        <fullName evidence="5">Integrase catalytic domain-containing protein</fullName>
    </recommendedName>
</protein>
<dbReference type="Pfam" id="PF24626">
    <property type="entry name" value="SH3_Tf2-1"/>
    <property type="match status" value="1"/>
</dbReference>
<dbReference type="InterPro" id="IPR012337">
    <property type="entry name" value="RNaseH-like_sf"/>
</dbReference>
<dbReference type="PANTHER" id="PTHR45835">
    <property type="entry name" value="YALI0A06105P"/>
    <property type="match status" value="1"/>
</dbReference>
<dbReference type="PANTHER" id="PTHR45835:SF99">
    <property type="entry name" value="CHROMO DOMAIN-CONTAINING PROTEIN-RELATED"/>
    <property type="match status" value="1"/>
</dbReference>
<evidence type="ECO:0000313" key="4">
    <source>
        <dbReference type="Proteomes" id="UP001159364"/>
    </source>
</evidence>
<organism evidence="3 4">
    <name type="scientific">Erythroxylum novogranatense</name>
    <dbReference type="NCBI Taxonomy" id="1862640"/>
    <lineage>
        <taxon>Eukaryota</taxon>
        <taxon>Viridiplantae</taxon>
        <taxon>Streptophyta</taxon>
        <taxon>Embryophyta</taxon>
        <taxon>Tracheophyta</taxon>
        <taxon>Spermatophyta</taxon>
        <taxon>Magnoliopsida</taxon>
        <taxon>eudicotyledons</taxon>
        <taxon>Gunneridae</taxon>
        <taxon>Pentapetalae</taxon>
        <taxon>rosids</taxon>
        <taxon>fabids</taxon>
        <taxon>Malpighiales</taxon>
        <taxon>Erythroxylaceae</taxon>
        <taxon>Erythroxylum</taxon>
    </lineage>
</organism>
<proteinExistence type="predicted"/>
<evidence type="ECO:0008006" key="5">
    <source>
        <dbReference type="Google" id="ProtNLM"/>
    </source>
</evidence>